<protein>
    <submittedName>
        <fullName evidence="1">Uncharacterized protein</fullName>
    </submittedName>
</protein>
<dbReference type="RefSeq" id="WP_054466202.1">
    <property type="nucleotide sequence ID" value="NZ_CP159837.1"/>
</dbReference>
<proteinExistence type="predicted"/>
<name>A0AAU8J7U8_9CYAN</name>
<accession>A0AAU8J7U8</accession>
<organism evidence="1">
    <name type="scientific">Planktothricoides raciborskii GIHE-MW2</name>
    <dbReference type="NCBI Taxonomy" id="2792601"/>
    <lineage>
        <taxon>Bacteria</taxon>
        <taxon>Bacillati</taxon>
        <taxon>Cyanobacteriota</taxon>
        <taxon>Cyanophyceae</taxon>
        <taxon>Oscillatoriophycideae</taxon>
        <taxon>Oscillatoriales</taxon>
        <taxon>Oscillatoriaceae</taxon>
        <taxon>Planktothricoides</taxon>
    </lineage>
</organism>
<dbReference type="EMBL" id="CP159837">
    <property type="protein sequence ID" value="XCM34838.1"/>
    <property type="molecule type" value="Genomic_DNA"/>
</dbReference>
<reference evidence="1" key="1">
    <citation type="submission" date="2024-07" db="EMBL/GenBank/DDBJ databases">
        <authorList>
            <person name="Kim Y.J."/>
            <person name="Jeong J.Y."/>
        </authorList>
    </citation>
    <scope>NUCLEOTIDE SEQUENCE</scope>
    <source>
        <strain evidence="1">GIHE-MW2</strain>
    </source>
</reference>
<gene>
    <name evidence="1" type="ORF">ABWT76_003481</name>
</gene>
<sequence length="65" mass="7363">MLVIVMDDQILSPQAICQNCLLADRTGQPRWRHGQLSCGHAVRNFAEGKPTQYECEMGFRVTNID</sequence>
<evidence type="ECO:0000313" key="1">
    <source>
        <dbReference type="EMBL" id="XCM34838.1"/>
    </source>
</evidence>
<dbReference type="AlphaFoldDB" id="A0AAU8J7U8"/>